<evidence type="ECO:0000259" key="2">
    <source>
        <dbReference type="Pfam" id="PF01266"/>
    </source>
</evidence>
<accession>A0A090G8G8</accession>
<evidence type="ECO:0000313" key="4">
    <source>
        <dbReference type="Proteomes" id="UP000045285"/>
    </source>
</evidence>
<keyword evidence="4" id="KW-1185">Reference proteome</keyword>
<protein>
    <submittedName>
        <fullName evidence="3">FAD dependent oxidoreductase</fullName>
    </submittedName>
</protein>
<dbReference type="Proteomes" id="UP000045285">
    <property type="component" value="Unassembled WGS sequence"/>
</dbReference>
<feature type="domain" description="FAD dependent oxidoreductase" evidence="2">
    <location>
        <begin position="76"/>
        <end position="432"/>
    </location>
</feature>
<dbReference type="PANTHER" id="PTHR13847">
    <property type="entry name" value="SARCOSINE DEHYDROGENASE-RELATED"/>
    <property type="match status" value="1"/>
</dbReference>
<reference evidence="4" key="1">
    <citation type="submission" date="2014-08" db="EMBL/GenBank/DDBJ databases">
        <authorList>
            <person name="Moulin L."/>
        </authorList>
    </citation>
    <scope>NUCLEOTIDE SEQUENCE [LARGE SCALE GENOMIC DNA]</scope>
</reference>
<organism evidence="3 4">
    <name type="scientific">Mesorhizobium plurifarium</name>
    <dbReference type="NCBI Taxonomy" id="69974"/>
    <lineage>
        <taxon>Bacteria</taxon>
        <taxon>Pseudomonadati</taxon>
        <taxon>Pseudomonadota</taxon>
        <taxon>Alphaproteobacteria</taxon>
        <taxon>Hyphomicrobiales</taxon>
        <taxon>Phyllobacteriaceae</taxon>
        <taxon>Mesorhizobium</taxon>
    </lineage>
</organism>
<name>A0A090G8G8_MESPL</name>
<dbReference type="SUPFAM" id="SSF51905">
    <property type="entry name" value="FAD/NAD(P)-binding domain"/>
    <property type="match status" value="1"/>
</dbReference>
<dbReference type="InterPro" id="IPR006076">
    <property type="entry name" value="FAD-dep_OxRdtase"/>
</dbReference>
<keyword evidence="1" id="KW-0560">Oxidoreductase</keyword>
<evidence type="ECO:0000256" key="1">
    <source>
        <dbReference type="ARBA" id="ARBA00023002"/>
    </source>
</evidence>
<dbReference type="Pfam" id="PF01266">
    <property type="entry name" value="DAO"/>
    <property type="match status" value="1"/>
</dbReference>
<sequence length="478" mass="52054">MRSFPSTSPVTDALSNFALIPTLSELSVNPFNTGALQKRIVVEPPHPEPTMCGWYTASGPELPLLPQKGDVNCECLVIGGGWMGLHAARRYAELNPDSSVILVDAGRIGNNASGRCMGFVIDLAHNPRKQDFVEDIKGNKEELFVNLDGISFIRSAVDEHGVECDWDPQGKYHSAATAHGVEDLRRFSKALDTLGQRYSWVETDEIRAITGSQHYLKALHHPGTILLQPAKYLKNATTRLPANVAVHENTPVVAVQFGLPEHVFETPTGTIRASKVIICASGYLTKFGFFKNRAIPLYTFASMTRQLTEKELAQVGAKPAYGLIPANSFGTTVRRTMDNRLFLRNVYSYATDFKTTKRDVARAKVQQQIAFDRRWPGLSAIGFEASWGGLLTLAQNGGMVFGELGRNVYGAAFCNGTGVARGAAFGKAVAELATGRSSPVIDILKKRASPNKPYPKAVTAMGVRIVTAVRFRQAGAEV</sequence>
<dbReference type="GO" id="GO:0016491">
    <property type="term" value="F:oxidoreductase activity"/>
    <property type="evidence" value="ECO:0007669"/>
    <property type="project" value="UniProtKB-KW"/>
</dbReference>
<proteinExistence type="predicted"/>
<evidence type="ECO:0000313" key="3">
    <source>
        <dbReference type="EMBL" id="CDX27252.1"/>
    </source>
</evidence>
<dbReference type="Gene3D" id="3.50.50.60">
    <property type="entry name" value="FAD/NAD(P)-binding domain"/>
    <property type="match status" value="1"/>
</dbReference>
<dbReference type="PANTHER" id="PTHR13847:SF281">
    <property type="entry name" value="FAD DEPENDENT OXIDOREDUCTASE DOMAIN-CONTAINING PROTEIN"/>
    <property type="match status" value="1"/>
</dbReference>
<gene>
    <name evidence="3" type="ORF">MPL3356_600004</name>
</gene>
<dbReference type="EMBL" id="CCMZ01000057">
    <property type="protein sequence ID" value="CDX27252.1"/>
    <property type="molecule type" value="Genomic_DNA"/>
</dbReference>
<dbReference type="Gene3D" id="3.30.9.10">
    <property type="entry name" value="D-Amino Acid Oxidase, subunit A, domain 2"/>
    <property type="match status" value="1"/>
</dbReference>
<dbReference type="AlphaFoldDB" id="A0A090G8G8"/>
<dbReference type="InterPro" id="IPR036188">
    <property type="entry name" value="FAD/NAD-bd_sf"/>
</dbReference>
<dbReference type="GO" id="GO:0005737">
    <property type="term" value="C:cytoplasm"/>
    <property type="evidence" value="ECO:0007669"/>
    <property type="project" value="TreeGrafter"/>
</dbReference>